<dbReference type="PANTHER" id="PTHR10728">
    <property type="entry name" value="CYTOSOLIC PHOSPHOLIPASE A2"/>
    <property type="match status" value="1"/>
</dbReference>
<feature type="transmembrane region" description="Helical" evidence="12">
    <location>
        <begin position="693"/>
        <end position="711"/>
    </location>
</feature>
<dbReference type="InterPro" id="IPR002642">
    <property type="entry name" value="LysoPLipase_cat_dom"/>
</dbReference>
<dbReference type="GO" id="GO:0005829">
    <property type="term" value="C:cytosol"/>
    <property type="evidence" value="ECO:0007669"/>
    <property type="project" value="TreeGrafter"/>
</dbReference>
<evidence type="ECO:0000256" key="11">
    <source>
        <dbReference type="SAM" id="MobiDB-lite"/>
    </source>
</evidence>
<keyword evidence="12" id="KW-1133">Transmembrane helix</keyword>
<evidence type="ECO:0000256" key="7">
    <source>
        <dbReference type="ARBA" id="ARBA00023180"/>
    </source>
</evidence>
<dbReference type="EMBL" id="JAGHQL010000135">
    <property type="protein sequence ID" value="KAH0537646.1"/>
    <property type="molecule type" value="Genomic_DNA"/>
</dbReference>
<dbReference type="PANTHER" id="PTHR10728:SF33">
    <property type="entry name" value="LYSOPHOSPHOLIPASE 1-RELATED"/>
    <property type="match status" value="1"/>
</dbReference>
<evidence type="ECO:0000313" key="14">
    <source>
        <dbReference type="EMBL" id="KAH0537646.1"/>
    </source>
</evidence>
<evidence type="ECO:0000256" key="8">
    <source>
        <dbReference type="ARBA" id="ARBA00049531"/>
    </source>
</evidence>
<evidence type="ECO:0000256" key="12">
    <source>
        <dbReference type="SAM" id="Phobius"/>
    </source>
</evidence>
<dbReference type="GO" id="GO:0005783">
    <property type="term" value="C:endoplasmic reticulum"/>
    <property type="evidence" value="ECO:0007669"/>
    <property type="project" value="TreeGrafter"/>
</dbReference>
<evidence type="ECO:0000256" key="1">
    <source>
        <dbReference type="ARBA" id="ARBA00008780"/>
    </source>
</evidence>
<evidence type="ECO:0000256" key="3">
    <source>
        <dbReference type="ARBA" id="ARBA00022729"/>
    </source>
</evidence>
<proteinExistence type="inferred from homology"/>
<evidence type="ECO:0000259" key="13">
    <source>
        <dbReference type="PROSITE" id="PS51210"/>
    </source>
</evidence>
<sequence length="712" mass="76497">MSKSSNTNRANGPAVVSCDVTRNHGGAKGMGEDIGIFRIVRERVTEISHVMEFSVLKRTRQSSAGSVRKSSFVRKITSSFQVRFPITMCSDDGRAKSAKRVDLTSNRATSDSPTGGYAPGEVPCPPDRPMIREGGSLSANESRWLNLRRQITIDPMRELLGRLGIPNFDAEQYIAGIADNTTALPNYAIAFSGGGYRALMNGAGALAAFDSRTVNSTRRGHLGGLLQGATYVAGLSGGCWLVGSIFVNNFTTVQALQAAGSGSVWQFDNSILKGPDKSGRQIANTADYYDNLFDSVTAKSDAAFNTTLTDYWGRALSYQLILGEDGGPGITLSSIALDPQFINGSMPMPLIVACSRAPGELLISSNTTVFDFSPFELGTSDPTVYGFAPLRYLGTRFSNGTVPKDAKCIRGFDNAGFVMGTSSSLFNTFLLYLNGTDIPKKLKDSIRDILTTLSVESEDIADYTPNPFFQWSAASDPIASADTLTLVDGGEALENIPLHPLIQPERALDAIFAVDSSADTSNWPNGTALVATYERSLGKIQNGTAFPPIPDTNTFVNLGLNQRPHFFGCDRANLTGPAPIIVYIPNAPYSFLSNISTFQLSTSNADRDSIIKNGYNAATLGNGTVYDTNWPVCVGCAILSRSLDRTGTPIPDTCKQCFQRYCWNSTLDSRTPSPYLPKYALKSGSTNSAPRPLTWNFVAAIITAAVIAFALI</sequence>
<reference evidence="14" key="1">
    <citation type="submission" date="2021-03" db="EMBL/GenBank/DDBJ databases">
        <title>Comparative genomics and phylogenomic investigation of the class Geoglossomycetes provide insights into ecological specialization and systematics.</title>
        <authorList>
            <person name="Melie T."/>
            <person name="Pirro S."/>
            <person name="Miller A.N."/>
            <person name="Quandt A."/>
        </authorList>
    </citation>
    <scope>NUCLEOTIDE SEQUENCE</scope>
    <source>
        <strain evidence="14">GBOQ0MN5Z8</strain>
    </source>
</reference>
<dbReference type="EC" id="3.1.1.5" evidence="2 10"/>
<keyword evidence="5 9" id="KW-0442">Lipid degradation</keyword>
<dbReference type="PROSITE" id="PS51210">
    <property type="entry name" value="PLA2C"/>
    <property type="match status" value="1"/>
</dbReference>
<evidence type="ECO:0000256" key="2">
    <source>
        <dbReference type="ARBA" id="ARBA00013274"/>
    </source>
</evidence>
<dbReference type="AlphaFoldDB" id="A0A9P8KVW5"/>
<dbReference type="SUPFAM" id="SSF52151">
    <property type="entry name" value="FabD/lysophospholipase-like"/>
    <property type="match status" value="1"/>
</dbReference>
<dbReference type="SMART" id="SM00022">
    <property type="entry name" value="PLAc"/>
    <property type="match status" value="1"/>
</dbReference>
<evidence type="ECO:0000256" key="6">
    <source>
        <dbReference type="ARBA" id="ARBA00023098"/>
    </source>
</evidence>
<accession>A0A9P8KVW5</accession>
<keyword evidence="15" id="KW-1185">Reference proteome</keyword>
<dbReference type="GO" id="GO:0046475">
    <property type="term" value="P:glycerophospholipid catabolic process"/>
    <property type="evidence" value="ECO:0007669"/>
    <property type="project" value="TreeGrafter"/>
</dbReference>
<keyword evidence="4 9" id="KW-0378">Hydrolase</keyword>
<dbReference type="Gene3D" id="3.40.1090.10">
    <property type="entry name" value="Cytosolic phospholipase A2 catalytic domain"/>
    <property type="match status" value="1"/>
</dbReference>
<evidence type="ECO:0000256" key="5">
    <source>
        <dbReference type="ARBA" id="ARBA00022963"/>
    </source>
</evidence>
<dbReference type="InterPro" id="IPR016035">
    <property type="entry name" value="Acyl_Trfase/lysoPLipase"/>
</dbReference>
<keyword evidence="6 9" id="KW-0443">Lipid metabolism</keyword>
<keyword evidence="12" id="KW-0472">Membrane</keyword>
<keyword evidence="3" id="KW-0732">Signal</keyword>
<gene>
    <name evidence="14" type="ORF">FGG08_005559</name>
</gene>
<evidence type="ECO:0000256" key="9">
    <source>
        <dbReference type="PROSITE-ProRule" id="PRU00555"/>
    </source>
</evidence>
<keyword evidence="12" id="KW-0812">Transmembrane</keyword>
<evidence type="ECO:0000256" key="10">
    <source>
        <dbReference type="RuleBase" id="RU362103"/>
    </source>
</evidence>
<dbReference type="GO" id="GO:0004623">
    <property type="term" value="F:phospholipase A2 activity"/>
    <property type="evidence" value="ECO:0007669"/>
    <property type="project" value="TreeGrafter"/>
</dbReference>
<protein>
    <recommendedName>
        <fullName evidence="2 10">Lysophospholipase</fullName>
        <ecNumber evidence="2 10">3.1.1.5</ecNumber>
    </recommendedName>
</protein>
<dbReference type="GO" id="GO:0004622">
    <property type="term" value="F:phosphatidylcholine lysophospholipase activity"/>
    <property type="evidence" value="ECO:0007669"/>
    <property type="project" value="UniProtKB-EC"/>
</dbReference>
<dbReference type="FunFam" id="3.40.1090.10:FF:000010">
    <property type="entry name" value="Lysophospholipase"/>
    <property type="match status" value="1"/>
</dbReference>
<organism evidence="14 15">
    <name type="scientific">Glutinoglossum americanum</name>
    <dbReference type="NCBI Taxonomy" id="1670608"/>
    <lineage>
        <taxon>Eukaryota</taxon>
        <taxon>Fungi</taxon>
        <taxon>Dikarya</taxon>
        <taxon>Ascomycota</taxon>
        <taxon>Pezizomycotina</taxon>
        <taxon>Geoglossomycetes</taxon>
        <taxon>Geoglossales</taxon>
        <taxon>Geoglossaceae</taxon>
        <taxon>Glutinoglossum</taxon>
    </lineage>
</organism>
<dbReference type="Pfam" id="PF01735">
    <property type="entry name" value="PLA2_B"/>
    <property type="match status" value="1"/>
</dbReference>
<feature type="domain" description="PLA2c" evidence="13">
    <location>
        <begin position="123"/>
        <end position="668"/>
    </location>
</feature>
<name>A0A9P8KVW5_9PEZI</name>
<evidence type="ECO:0000313" key="15">
    <source>
        <dbReference type="Proteomes" id="UP000698800"/>
    </source>
</evidence>
<feature type="region of interest" description="Disordered" evidence="11">
    <location>
        <begin position="95"/>
        <end position="123"/>
    </location>
</feature>
<comment type="similarity">
    <text evidence="1 10">Belongs to the lysophospholipase family.</text>
</comment>
<comment type="caution">
    <text evidence="14">The sequence shown here is derived from an EMBL/GenBank/DDBJ whole genome shotgun (WGS) entry which is preliminary data.</text>
</comment>
<comment type="catalytic activity">
    <reaction evidence="8 10">
        <text>a 1-acyl-sn-glycero-3-phosphocholine + H2O = sn-glycerol 3-phosphocholine + a fatty acid + H(+)</text>
        <dbReference type="Rhea" id="RHEA:15177"/>
        <dbReference type="ChEBI" id="CHEBI:15377"/>
        <dbReference type="ChEBI" id="CHEBI:15378"/>
        <dbReference type="ChEBI" id="CHEBI:16870"/>
        <dbReference type="ChEBI" id="CHEBI:28868"/>
        <dbReference type="ChEBI" id="CHEBI:58168"/>
        <dbReference type="EC" id="3.1.1.5"/>
    </reaction>
</comment>
<feature type="compositionally biased region" description="Polar residues" evidence="11">
    <location>
        <begin position="103"/>
        <end position="113"/>
    </location>
</feature>
<keyword evidence="7" id="KW-0325">Glycoprotein</keyword>
<dbReference type="OrthoDB" id="4084751at2759"/>
<dbReference type="Proteomes" id="UP000698800">
    <property type="component" value="Unassembled WGS sequence"/>
</dbReference>
<evidence type="ECO:0000256" key="4">
    <source>
        <dbReference type="ARBA" id="ARBA00022801"/>
    </source>
</evidence>